<proteinExistence type="predicted"/>
<evidence type="ECO:0000313" key="2">
    <source>
        <dbReference type="Proteomes" id="UP000652761"/>
    </source>
</evidence>
<comment type="caution">
    <text evidence="1">The sequence shown here is derived from an EMBL/GenBank/DDBJ whole genome shotgun (WGS) entry which is preliminary data.</text>
</comment>
<protein>
    <submittedName>
        <fullName evidence="1">Uncharacterized protein</fullName>
    </submittedName>
</protein>
<accession>A0A843VVH6</accession>
<keyword evidence="2" id="KW-1185">Reference proteome</keyword>
<gene>
    <name evidence="1" type="ORF">Taro_034067</name>
</gene>
<sequence>MLGCYKLAGALDPLVPAYGSAATTTVEAAQTMELALRVSEVSADEVPASTSATEVAATVSRVEKTAMVFFE</sequence>
<dbReference type="AlphaFoldDB" id="A0A843VVH6"/>
<evidence type="ECO:0000313" key="1">
    <source>
        <dbReference type="EMBL" id="MQM01312.1"/>
    </source>
</evidence>
<dbReference type="EMBL" id="NMUH01002657">
    <property type="protein sequence ID" value="MQM01312.1"/>
    <property type="molecule type" value="Genomic_DNA"/>
</dbReference>
<reference evidence="1" key="1">
    <citation type="submission" date="2017-07" db="EMBL/GenBank/DDBJ databases">
        <title>Taro Niue Genome Assembly and Annotation.</title>
        <authorList>
            <person name="Atibalentja N."/>
            <person name="Keating K."/>
            <person name="Fields C.J."/>
        </authorList>
    </citation>
    <scope>NUCLEOTIDE SEQUENCE</scope>
    <source>
        <strain evidence="1">Niue_2</strain>
        <tissue evidence="1">Leaf</tissue>
    </source>
</reference>
<dbReference type="Proteomes" id="UP000652761">
    <property type="component" value="Unassembled WGS sequence"/>
</dbReference>
<name>A0A843VVH6_COLES</name>
<organism evidence="1 2">
    <name type="scientific">Colocasia esculenta</name>
    <name type="common">Wild taro</name>
    <name type="synonym">Arum esculentum</name>
    <dbReference type="NCBI Taxonomy" id="4460"/>
    <lineage>
        <taxon>Eukaryota</taxon>
        <taxon>Viridiplantae</taxon>
        <taxon>Streptophyta</taxon>
        <taxon>Embryophyta</taxon>
        <taxon>Tracheophyta</taxon>
        <taxon>Spermatophyta</taxon>
        <taxon>Magnoliopsida</taxon>
        <taxon>Liliopsida</taxon>
        <taxon>Araceae</taxon>
        <taxon>Aroideae</taxon>
        <taxon>Colocasieae</taxon>
        <taxon>Colocasia</taxon>
    </lineage>
</organism>